<evidence type="ECO:0000256" key="3">
    <source>
        <dbReference type="ARBA" id="ARBA00022475"/>
    </source>
</evidence>
<dbReference type="GO" id="GO:0022857">
    <property type="term" value="F:transmembrane transporter activity"/>
    <property type="evidence" value="ECO:0007669"/>
    <property type="project" value="InterPro"/>
</dbReference>
<evidence type="ECO:0000256" key="2">
    <source>
        <dbReference type="ARBA" id="ARBA00022448"/>
    </source>
</evidence>
<reference evidence="8 9" key="1">
    <citation type="submission" date="2018-11" db="EMBL/GenBank/DDBJ databases">
        <title>Genome sequences of Brenneria nigrifluens and Brenneria rubrifaciens.</title>
        <authorList>
            <person name="Poret-Peterson A.T."/>
            <person name="McClean A.E."/>
            <person name="Kluepfel D.A."/>
        </authorList>
    </citation>
    <scope>NUCLEOTIDE SEQUENCE [LARGE SCALE GENOMIC DNA]</scope>
    <source>
        <strain evidence="8 9">6D370</strain>
    </source>
</reference>
<feature type="transmembrane region" description="Helical" evidence="7">
    <location>
        <begin position="325"/>
        <end position="349"/>
    </location>
</feature>
<keyword evidence="4 7" id="KW-0812">Transmembrane</keyword>
<feature type="transmembrane region" description="Helical" evidence="7">
    <location>
        <begin position="355"/>
        <end position="378"/>
    </location>
</feature>
<dbReference type="InterPro" id="IPR050171">
    <property type="entry name" value="MFS_Transporters"/>
</dbReference>
<evidence type="ECO:0000256" key="5">
    <source>
        <dbReference type="ARBA" id="ARBA00022989"/>
    </source>
</evidence>
<name>A0A4P8QPJ3_9GAMM</name>
<proteinExistence type="predicted"/>
<dbReference type="Proteomes" id="UP000299580">
    <property type="component" value="Chromosome"/>
</dbReference>
<feature type="transmembrane region" description="Helical" evidence="7">
    <location>
        <begin position="20"/>
        <end position="45"/>
    </location>
</feature>
<dbReference type="Pfam" id="PF07690">
    <property type="entry name" value="MFS_1"/>
    <property type="match status" value="1"/>
</dbReference>
<dbReference type="SUPFAM" id="SSF103473">
    <property type="entry name" value="MFS general substrate transporter"/>
    <property type="match status" value="1"/>
</dbReference>
<dbReference type="AlphaFoldDB" id="A0A4P8QPJ3"/>
<feature type="transmembrane region" description="Helical" evidence="7">
    <location>
        <begin position="129"/>
        <end position="150"/>
    </location>
</feature>
<feature type="transmembrane region" description="Helical" evidence="7">
    <location>
        <begin position="204"/>
        <end position="225"/>
    </location>
</feature>
<keyword evidence="9" id="KW-1185">Reference proteome</keyword>
<feature type="transmembrane region" description="Helical" evidence="7">
    <location>
        <begin position="292"/>
        <end position="313"/>
    </location>
</feature>
<dbReference type="KEGG" id="brb:EH207_10990"/>
<keyword evidence="2" id="KW-0813">Transport</keyword>
<organism evidence="8 9">
    <name type="scientific">Brenneria rubrifaciens</name>
    <dbReference type="NCBI Taxonomy" id="55213"/>
    <lineage>
        <taxon>Bacteria</taxon>
        <taxon>Pseudomonadati</taxon>
        <taxon>Pseudomonadota</taxon>
        <taxon>Gammaproteobacteria</taxon>
        <taxon>Enterobacterales</taxon>
        <taxon>Pectobacteriaceae</taxon>
        <taxon>Brenneria</taxon>
    </lineage>
</organism>
<dbReference type="EMBL" id="CP034035">
    <property type="protein sequence ID" value="QCR09007.1"/>
    <property type="molecule type" value="Genomic_DNA"/>
</dbReference>
<evidence type="ECO:0000256" key="4">
    <source>
        <dbReference type="ARBA" id="ARBA00022692"/>
    </source>
</evidence>
<dbReference type="PANTHER" id="PTHR23517">
    <property type="entry name" value="RESISTANCE PROTEIN MDTM, PUTATIVE-RELATED-RELATED"/>
    <property type="match status" value="1"/>
</dbReference>
<keyword evidence="3" id="KW-1003">Cell membrane</keyword>
<dbReference type="Gene3D" id="1.20.1250.20">
    <property type="entry name" value="MFS general substrate transporter like domains"/>
    <property type="match status" value="2"/>
</dbReference>
<protein>
    <submittedName>
        <fullName evidence="8">MFS transporter</fullName>
    </submittedName>
</protein>
<accession>A0A4P8QPJ3</accession>
<evidence type="ECO:0000256" key="1">
    <source>
        <dbReference type="ARBA" id="ARBA00004651"/>
    </source>
</evidence>
<dbReference type="OrthoDB" id="7022327at2"/>
<sequence>MIYIIRFFSSAAWSFFYPFMAIWLNTVAGLSSSSAGIVVGFAIVANRTGALAFHRLMDKTERKREIAFSLIGVAVSASLMLIAAATGVSDTLVWIVLATLFGLTNSVSVISQISYIVHVFRENEHERVLSYENVAANAGAGIAPFLASFLLSGTGYWFASFPLLLGVMAAIATRTLQYSPHNSSLINTKTSTGDSAISHNKYRIIAFLIINFMTMIGYAQFYYVFPTYAVEKYSSELVGSLFLLSSGIIIVGQIFITSASQKVSRLWRVVISNLCIGGGCALLSASSEQQSTLYLVVVLIVTGEMICGPLYQAQAVKIWRGRRSVVMAIQTCVWGAAEAAAAVTGLMLIARGMSLISFLLGALVCFIAAIGAWLSIIWRRPFIGIETDKDIADSS</sequence>
<feature type="transmembrane region" description="Helical" evidence="7">
    <location>
        <begin position="66"/>
        <end position="86"/>
    </location>
</feature>
<dbReference type="InterPro" id="IPR011701">
    <property type="entry name" value="MFS"/>
</dbReference>
<evidence type="ECO:0000313" key="9">
    <source>
        <dbReference type="Proteomes" id="UP000299580"/>
    </source>
</evidence>
<comment type="subcellular location">
    <subcellularLocation>
        <location evidence="1">Cell membrane</location>
        <topology evidence="1">Multi-pass membrane protein</topology>
    </subcellularLocation>
</comment>
<evidence type="ECO:0000256" key="7">
    <source>
        <dbReference type="SAM" id="Phobius"/>
    </source>
</evidence>
<evidence type="ECO:0000256" key="6">
    <source>
        <dbReference type="ARBA" id="ARBA00023136"/>
    </source>
</evidence>
<feature type="transmembrane region" description="Helical" evidence="7">
    <location>
        <begin position="237"/>
        <end position="259"/>
    </location>
</feature>
<feature type="transmembrane region" description="Helical" evidence="7">
    <location>
        <begin position="266"/>
        <end position="286"/>
    </location>
</feature>
<dbReference type="GO" id="GO:0005886">
    <property type="term" value="C:plasma membrane"/>
    <property type="evidence" value="ECO:0007669"/>
    <property type="project" value="UniProtKB-SubCell"/>
</dbReference>
<dbReference type="RefSeq" id="WP_137714037.1">
    <property type="nucleotide sequence ID" value="NZ_CP034035.1"/>
</dbReference>
<keyword evidence="5 7" id="KW-1133">Transmembrane helix</keyword>
<dbReference type="InterPro" id="IPR036259">
    <property type="entry name" value="MFS_trans_sf"/>
</dbReference>
<feature type="transmembrane region" description="Helical" evidence="7">
    <location>
        <begin position="92"/>
        <end position="117"/>
    </location>
</feature>
<keyword evidence="6 7" id="KW-0472">Membrane</keyword>
<gene>
    <name evidence="8" type="ORF">EH207_10990</name>
</gene>
<evidence type="ECO:0000313" key="8">
    <source>
        <dbReference type="EMBL" id="QCR09007.1"/>
    </source>
</evidence>